<protein>
    <submittedName>
        <fullName evidence="2">Uncharacterized protein</fullName>
    </submittedName>
</protein>
<gene>
    <name evidence="2" type="ORF">HUZ30_04505</name>
</gene>
<dbReference type="RefSeq" id="WP_002971459.1">
    <property type="nucleotide sequence ID" value="NZ_CP054955.1"/>
</dbReference>
<feature type="coiled-coil region" evidence="1">
    <location>
        <begin position="37"/>
        <end position="71"/>
    </location>
</feature>
<sequence length="71" mass="8119">MSRCRWITDPDVPGGRFLVPGCWNRAINGDQAECHRKDGTQTTAERLEAKIDKLIARMDHLEGRAALRERE</sequence>
<evidence type="ECO:0000256" key="1">
    <source>
        <dbReference type="SAM" id="Coils"/>
    </source>
</evidence>
<proteinExistence type="predicted"/>
<organism evidence="2 3">
    <name type="scientific">Brucella suis bv. 4</name>
    <dbReference type="NCBI Taxonomy" id="1567501"/>
    <lineage>
        <taxon>Bacteria</taxon>
        <taxon>Pseudomonadati</taxon>
        <taxon>Pseudomonadota</taxon>
        <taxon>Alphaproteobacteria</taxon>
        <taxon>Hyphomicrobiales</taxon>
        <taxon>Brucellaceae</taxon>
        <taxon>Brucella/Ochrobactrum group</taxon>
        <taxon>Brucella</taxon>
    </lineage>
</organism>
<name>A0A7L9MDE7_BRUSS</name>
<dbReference type="EMBL" id="CP054955">
    <property type="protein sequence ID" value="QOK64044.1"/>
    <property type="molecule type" value="Genomic_DNA"/>
</dbReference>
<dbReference type="GeneID" id="93016668"/>
<reference evidence="2 3" key="1">
    <citation type="submission" date="2020-06" db="EMBL/GenBank/DDBJ databases">
        <title>New insights into brucella suis CRO type strains.</title>
        <authorList>
            <person name="Duvnjak S."/>
            <person name="Pavlinec Z."/>
            <person name="Vaser R."/>
            <person name="Sikic M."/>
            <person name="Kizanovic K."/>
            <person name="Spicic S."/>
        </authorList>
    </citation>
    <scope>NUCLEOTIDE SEQUENCE [LARGE SCALE GENOMIC DNA]</scope>
    <source>
        <strain evidence="2 3">CVI_72</strain>
    </source>
</reference>
<accession>A0A7L9MDE7</accession>
<evidence type="ECO:0000313" key="3">
    <source>
        <dbReference type="Proteomes" id="UP000593625"/>
    </source>
</evidence>
<evidence type="ECO:0000313" key="2">
    <source>
        <dbReference type="EMBL" id="QOK64044.1"/>
    </source>
</evidence>
<dbReference type="AlphaFoldDB" id="A0A7L9MDE7"/>
<dbReference type="Proteomes" id="UP000593625">
    <property type="component" value="Chromosome I"/>
</dbReference>
<keyword evidence="1" id="KW-0175">Coiled coil</keyword>